<evidence type="ECO:0000313" key="2">
    <source>
        <dbReference type="EMBL" id="GIZ02491.1"/>
    </source>
</evidence>
<proteinExistence type="predicted"/>
<sequence length="119" mass="13063">MALELPLLTAILTEAIKKGHGKREEREENETFGKTPSVRQRVRESSCKRGCSASSRAAETDGVFEYFEHSSGGDADDPLEPPDGPDVPFDNTFRPPTLSFWGRGLPFVVAVDASFGDEF</sequence>
<keyword evidence="3" id="KW-1185">Reference proteome</keyword>
<reference evidence="2 3" key="1">
    <citation type="submission" date="2021-06" db="EMBL/GenBank/DDBJ databases">
        <title>Caerostris extrusa draft genome.</title>
        <authorList>
            <person name="Kono N."/>
            <person name="Arakawa K."/>
        </authorList>
    </citation>
    <scope>NUCLEOTIDE SEQUENCE [LARGE SCALE GENOMIC DNA]</scope>
</reference>
<feature type="region of interest" description="Disordered" evidence="1">
    <location>
        <begin position="17"/>
        <end position="39"/>
    </location>
</feature>
<accession>A0AAV4Y4V7</accession>
<protein>
    <submittedName>
        <fullName evidence="2">Uncharacterized protein</fullName>
    </submittedName>
</protein>
<feature type="compositionally biased region" description="Basic and acidic residues" evidence="1">
    <location>
        <begin position="22"/>
        <end position="31"/>
    </location>
</feature>
<dbReference type="EMBL" id="BPLR01018816">
    <property type="protein sequence ID" value="GIZ02491.1"/>
    <property type="molecule type" value="Genomic_DNA"/>
</dbReference>
<evidence type="ECO:0000313" key="3">
    <source>
        <dbReference type="Proteomes" id="UP001054945"/>
    </source>
</evidence>
<gene>
    <name evidence="2" type="ORF">CEXT_728741</name>
</gene>
<comment type="caution">
    <text evidence="2">The sequence shown here is derived from an EMBL/GenBank/DDBJ whole genome shotgun (WGS) entry which is preliminary data.</text>
</comment>
<feature type="region of interest" description="Disordered" evidence="1">
    <location>
        <begin position="67"/>
        <end position="91"/>
    </location>
</feature>
<organism evidence="2 3">
    <name type="scientific">Caerostris extrusa</name>
    <name type="common">Bark spider</name>
    <name type="synonym">Caerostris bankana</name>
    <dbReference type="NCBI Taxonomy" id="172846"/>
    <lineage>
        <taxon>Eukaryota</taxon>
        <taxon>Metazoa</taxon>
        <taxon>Ecdysozoa</taxon>
        <taxon>Arthropoda</taxon>
        <taxon>Chelicerata</taxon>
        <taxon>Arachnida</taxon>
        <taxon>Araneae</taxon>
        <taxon>Araneomorphae</taxon>
        <taxon>Entelegynae</taxon>
        <taxon>Araneoidea</taxon>
        <taxon>Araneidae</taxon>
        <taxon>Caerostris</taxon>
    </lineage>
</organism>
<dbReference type="Proteomes" id="UP001054945">
    <property type="component" value="Unassembled WGS sequence"/>
</dbReference>
<name>A0AAV4Y4V7_CAEEX</name>
<dbReference type="AlphaFoldDB" id="A0AAV4Y4V7"/>
<evidence type="ECO:0000256" key="1">
    <source>
        <dbReference type="SAM" id="MobiDB-lite"/>
    </source>
</evidence>